<evidence type="ECO:0000313" key="2">
    <source>
        <dbReference type="EMBL" id="HFC46785.1"/>
    </source>
</evidence>
<dbReference type="AlphaFoldDB" id="A0A7V2SYN0"/>
<reference evidence="2" key="1">
    <citation type="journal article" date="2020" name="mSystems">
        <title>Genome- and Community-Level Interaction Insights into Carbon Utilization and Element Cycling Functions of Hydrothermarchaeota in Hydrothermal Sediment.</title>
        <authorList>
            <person name="Zhou Z."/>
            <person name="Liu Y."/>
            <person name="Xu W."/>
            <person name="Pan J."/>
            <person name="Luo Z.H."/>
            <person name="Li M."/>
        </authorList>
    </citation>
    <scope>NUCLEOTIDE SEQUENCE [LARGE SCALE GENOMIC DNA]</scope>
    <source>
        <strain evidence="2">HyVt-503</strain>
    </source>
</reference>
<proteinExistence type="predicted"/>
<dbReference type="Pfam" id="PF10040">
    <property type="entry name" value="CRISPR_Cas6"/>
    <property type="match status" value="1"/>
</dbReference>
<dbReference type="EMBL" id="DRND01000226">
    <property type="protein sequence ID" value="HFC46785.1"/>
    <property type="molecule type" value="Genomic_DNA"/>
</dbReference>
<name>A0A7V2SYN0_9BACT</name>
<feature type="domain" description="CRISPR-associated protein Cas6 C-terminal" evidence="1">
    <location>
        <begin position="185"/>
        <end position="307"/>
    </location>
</feature>
<dbReference type="Gene3D" id="3.30.70.1900">
    <property type="match status" value="1"/>
</dbReference>
<protein>
    <submittedName>
        <fullName evidence="2">CRISPR system precrRNA processing endoribonuclease RAMP protein Cas6</fullName>
    </submittedName>
</protein>
<gene>
    <name evidence="2" type="ORF">ENJ63_02765</name>
</gene>
<comment type="caution">
    <text evidence="2">The sequence shown here is derived from an EMBL/GenBank/DDBJ whole genome shotgun (WGS) entry which is preliminary data.</text>
</comment>
<dbReference type="InterPro" id="IPR019267">
    <property type="entry name" value="CRISPR-assoc_Cas6_C"/>
</dbReference>
<dbReference type="Proteomes" id="UP000885797">
    <property type="component" value="Unassembled WGS sequence"/>
</dbReference>
<organism evidence="2">
    <name type="scientific">Dissulfuribacter thermophilus</name>
    <dbReference type="NCBI Taxonomy" id="1156395"/>
    <lineage>
        <taxon>Bacteria</taxon>
        <taxon>Pseudomonadati</taxon>
        <taxon>Thermodesulfobacteriota</taxon>
        <taxon>Dissulfuribacteria</taxon>
        <taxon>Dissulfuribacterales</taxon>
        <taxon>Dissulfuribacteraceae</taxon>
        <taxon>Dissulfuribacter</taxon>
    </lineage>
</organism>
<sequence>MVEYQKLTFQCRWTSQPKVPSFFGSYLRGQLGKHLWRASCALRRRRCNDCPLMDACAYGFLFETKTLEGQRQYGAINVRPHPFALELKGVPFHRLRKDQGFSFSIILFGRNQRYIPHIIYAAIKSGESGIGRETREGNGRFHVERIKAFDTVIYSRDTPQIEKSEKTKCLTLFQDEVSNPDEVFVRFQTPLRTKFNGKYTKTVPFHILIRTALRRIKALETWYGDGSMDHIDHKGLIEAAQGVATVEERLRWQEVPRFSHRQKAFMKLGGVVGYVRYRGATLKRFLPILNYVATAHFGKQTSFGLGWMELDVE</sequence>
<evidence type="ECO:0000259" key="1">
    <source>
        <dbReference type="Pfam" id="PF10040"/>
    </source>
</evidence>
<accession>A0A7V2SYN0</accession>